<dbReference type="NCBIfam" id="TIGR00231">
    <property type="entry name" value="small_GTP"/>
    <property type="match status" value="1"/>
</dbReference>
<keyword evidence="7 10" id="KW-0342">GTP-binding</keyword>
<evidence type="ECO:0000256" key="1">
    <source>
        <dbReference type="ARBA" id="ARBA00001946"/>
    </source>
</evidence>
<sequence>MWKFLISSSNKANWLKHDNKEICFIGRSNVGKSSLINALANNKIAKTSNTPGRTQLINFFQNQNTNIIVDLPGYGYAKMSKSLSAKMFDMIEEYFSLRENLLTTFLLFDSRIGLTEKDYQMLEFLESINRNVILVATKIDKLNQSQIYKVKKEIEILNKYECFFVSSAKKKNINILNQKINELFLNGK</sequence>
<dbReference type="Pfam" id="PF01926">
    <property type="entry name" value="MMR_HSR1"/>
    <property type="match status" value="1"/>
</dbReference>
<feature type="domain" description="EngB-type G" evidence="11">
    <location>
        <begin position="18"/>
        <end position="186"/>
    </location>
</feature>
<dbReference type="InterPro" id="IPR005225">
    <property type="entry name" value="Small_GTP-bd"/>
</dbReference>
<dbReference type="InterPro" id="IPR027417">
    <property type="entry name" value="P-loop_NTPase"/>
</dbReference>
<evidence type="ECO:0000256" key="10">
    <source>
        <dbReference type="HAMAP-Rule" id="MF_00321"/>
    </source>
</evidence>
<reference evidence="12" key="1">
    <citation type="submission" date="2022-08" db="EMBL/GenBank/DDBJ databases">
        <title>Complete genome sequence of Mycoplasma molare type strain H 542.</title>
        <authorList>
            <person name="Spergser J."/>
        </authorList>
    </citation>
    <scope>NUCLEOTIDE SEQUENCE</scope>
    <source>
        <strain evidence="12">H 542</strain>
    </source>
</reference>
<evidence type="ECO:0000256" key="3">
    <source>
        <dbReference type="ARBA" id="ARBA00022618"/>
    </source>
</evidence>
<evidence type="ECO:0000256" key="9">
    <source>
        <dbReference type="ARBA" id="ARBA00023306"/>
    </source>
</evidence>
<gene>
    <name evidence="12" type="primary">yihA</name>
    <name evidence="10" type="synonym">engB</name>
    <name evidence="12" type="ORF">NX772_02640</name>
</gene>
<keyword evidence="9 10" id="KW-0131">Cell cycle</keyword>
<dbReference type="PANTHER" id="PTHR11649:SF13">
    <property type="entry name" value="ENGB-TYPE G DOMAIN-CONTAINING PROTEIN"/>
    <property type="match status" value="1"/>
</dbReference>
<dbReference type="HAMAP" id="MF_00321">
    <property type="entry name" value="GTPase_EngB"/>
    <property type="match status" value="1"/>
</dbReference>
<dbReference type="InterPro" id="IPR030393">
    <property type="entry name" value="G_ENGB_dom"/>
</dbReference>
<evidence type="ECO:0000256" key="2">
    <source>
        <dbReference type="ARBA" id="ARBA00009638"/>
    </source>
</evidence>
<dbReference type="InterPro" id="IPR006073">
    <property type="entry name" value="GTP-bd"/>
</dbReference>
<evidence type="ECO:0000259" key="11">
    <source>
        <dbReference type="PROSITE" id="PS51706"/>
    </source>
</evidence>
<evidence type="ECO:0000313" key="13">
    <source>
        <dbReference type="Proteomes" id="UP001058364"/>
    </source>
</evidence>
<dbReference type="PANTHER" id="PTHR11649">
    <property type="entry name" value="MSS1/TRME-RELATED GTP-BINDING PROTEIN"/>
    <property type="match status" value="1"/>
</dbReference>
<dbReference type="PROSITE" id="PS51706">
    <property type="entry name" value="G_ENGB"/>
    <property type="match status" value="1"/>
</dbReference>
<dbReference type="Gene3D" id="3.40.50.300">
    <property type="entry name" value="P-loop containing nucleotide triphosphate hydrolases"/>
    <property type="match status" value="1"/>
</dbReference>
<dbReference type="Proteomes" id="UP001058364">
    <property type="component" value="Chromosome"/>
</dbReference>
<dbReference type="SUPFAM" id="SSF52540">
    <property type="entry name" value="P-loop containing nucleoside triphosphate hydrolases"/>
    <property type="match status" value="1"/>
</dbReference>
<keyword evidence="4" id="KW-0479">Metal-binding</keyword>
<evidence type="ECO:0000256" key="8">
    <source>
        <dbReference type="ARBA" id="ARBA00023210"/>
    </source>
</evidence>
<evidence type="ECO:0000256" key="4">
    <source>
        <dbReference type="ARBA" id="ARBA00022723"/>
    </source>
</evidence>
<dbReference type="InterPro" id="IPR019987">
    <property type="entry name" value="GTP-bd_ribosome_bio_YsxC"/>
</dbReference>
<keyword evidence="8 10" id="KW-0717">Septation</keyword>
<comment type="cofactor">
    <cofactor evidence="1">
        <name>Mg(2+)</name>
        <dbReference type="ChEBI" id="CHEBI:18420"/>
    </cofactor>
</comment>
<organism evidence="12 13">
    <name type="scientific">Mesomycoplasma molare</name>
    <dbReference type="NCBI Taxonomy" id="171288"/>
    <lineage>
        <taxon>Bacteria</taxon>
        <taxon>Bacillati</taxon>
        <taxon>Mycoplasmatota</taxon>
        <taxon>Mycoplasmoidales</taxon>
        <taxon>Metamycoplasmataceae</taxon>
        <taxon>Mesomycoplasma</taxon>
    </lineage>
</organism>
<evidence type="ECO:0000313" key="12">
    <source>
        <dbReference type="EMBL" id="UWD33982.1"/>
    </source>
</evidence>
<comment type="function">
    <text evidence="10">Necessary for normal cell division and for the maintenance of normal septation.</text>
</comment>
<keyword evidence="5 10" id="KW-0547">Nucleotide-binding</keyword>
<evidence type="ECO:0000256" key="5">
    <source>
        <dbReference type="ARBA" id="ARBA00022741"/>
    </source>
</evidence>
<accession>A0ABY5TTI9</accession>
<dbReference type="EMBL" id="CP103423">
    <property type="protein sequence ID" value="UWD33982.1"/>
    <property type="molecule type" value="Genomic_DNA"/>
</dbReference>
<keyword evidence="6" id="KW-0460">Magnesium</keyword>
<dbReference type="NCBIfam" id="TIGR03598">
    <property type="entry name" value="GTPase_YsxC"/>
    <property type="match status" value="1"/>
</dbReference>
<name>A0ABY5TTI9_9BACT</name>
<evidence type="ECO:0000256" key="7">
    <source>
        <dbReference type="ARBA" id="ARBA00023134"/>
    </source>
</evidence>
<dbReference type="RefSeq" id="WP_027123384.1">
    <property type="nucleotide sequence ID" value="NZ_CP103423.1"/>
</dbReference>
<proteinExistence type="inferred from homology"/>
<evidence type="ECO:0000256" key="6">
    <source>
        <dbReference type="ARBA" id="ARBA00022842"/>
    </source>
</evidence>
<keyword evidence="13" id="KW-1185">Reference proteome</keyword>
<keyword evidence="3 10" id="KW-0132">Cell division</keyword>
<comment type="similarity">
    <text evidence="2 10">Belongs to the TRAFAC class TrmE-Era-EngA-EngB-Septin-like GTPase superfamily. EngB GTPase family.</text>
</comment>
<protein>
    <recommendedName>
        <fullName evidence="10">Probable GTP-binding protein EngB</fullName>
    </recommendedName>
</protein>
<dbReference type="CDD" id="cd01876">
    <property type="entry name" value="YihA_EngB"/>
    <property type="match status" value="1"/>
</dbReference>